<feature type="region of interest" description="Disordered" evidence="1">
    <location>
        <begin position="1"/>
        <end position="163"/>
    </location>
</feature>
<evidence type="ECO:0000313" key="2">
    <source>
        <dbReference type="EMBL" id="CAG6680011.1"/>
    </source>
</evidence>
<protein>
    <submittedName>
        <fullName evidence="2">Uncharacterized protein</fullName>
    </submittedName>
</protein>
<feature type="compositionally biased region" description="Polar residues" evidence="1">
    <location>
        <begin position="125"/>
        <end position="147"/>
    </location>
</feature>
<sequence>MSLPTSTPFNGNASTSAPTNSTPKKARSKCSNGATNGASNNANVSPDLPPSSKNSVIPNSTSSLSSGKPAAKRLRTPRGPGTDTPEIDNASMSAPTDSTPKKARSKCSNSASNSAIVTPDLPPSSDGTKNSVTPPNSTSSLASGKQSAQKRLRTPRGPGKSSINKLSAKALANSNGLQLQMTVENLTNKIRTGQKFVPIAANQNQLECHSSKKAAKH</sequence>
<proteinExistence type="predicted"/>
<evidence type="ECO:0000256" key="1">
    <source>
        <dbReference type="SAM" id="MobiDB-lite"/>
    </source>
</evidence>
<organism evidence="2">
    <name type="scientific">Cacopsylla melanoneura</name>
    <dbReference type="NCBI Taxonomy" id="428564"/>
    <lineage>
        <taxon>Eukaryota</taxon>
        <taxon>Metazoa</taxon>
        <taxon>Ecdysozoa</taxon>
        <taxon>Arthropoda</taxon>
        <taxon>Hexapoda</taxon>
        <taxon>Insecta</taxon>
        <taxon>Pterygota</taxon>
        <taxon>Neoptera</taxon>
        <taxon>Paraneoptera</taxon>
        <taxon>Hemiptera</taxon>
        <taxon>Sternorrhyncha</taxon>
        <taxon>Psylloidea</taxon>
        <taxon>Psyllidae</taxon>
        <taxon>Psyllinae</taxon>
        <taxon>Cacopsylla</taxon>
    </lineage>
</organism>
<dbReference type="EMBL" id="HBUF01250755">
    <property type="protein sequence ID" value="CAG6680011.1"/>
    <property type="molecule type" value="Transcribed_RNA"/>
</dbReference>
<reference evidence="2" key="1">
    <citation type="submission" date="2021-05" db="EMBL/GenBank/DDBJ databases">
        <authorList>
            <person name="Alioto T."/>
            <person name="Alioto T."/>
            <person name="Gomez Garrido J."/>
        </authorList>
    </citation>
    <scope>NUCLEOTIDE SEQUENCE</scope>
</reference>
<feature type="compositionally biased region" description="Low complexity" evidence="1">
    <location>
        <begin position="31"/>
        <end position="43"/>
    </location>
</feature>
<feature type="compositionally biased region" description="Polar residues" evidence="1">
    <location>
        <begin position="1"/>
        <end position="23"/>
    </location>
</feature>
<name>A0A8D8T442_9HEMI</name>
<feature type="compositionally biased region" description="Polar residues" evidence="1">
    <location>
        <begin position="51"/>
        <end position="66"/>
    </location>
</feature>
<accession>A0A8D8T442</accession>
<feature type="compositionally biased region" description="Polar residues" evidence="1">
    <location>
        <begin position="106"/>
        <end position="116"/>
    </location>
</feature>
<dbReference type="AlphaFoldDB" id="A0A8D8T442"/>